<dbReference type="OrthoDB" id="650166at2"/>
<evidence type="ECO:0000313" key="4">
    <source>
        <dbReference type="Proteomes" id="UP000198384"/>
    </source>
</evidence>
<name>A0A238Y0L3_9FLAO</name>
<dbReference type="Proteomes" id="UP000198384">
    <property type="component" value="Unassembled WGS sequence"/>
</dbReference>
<protein>
    <submittedName>
        <fullName evidence="3">Oxygen tolerance</fullName>
    </submittedName>
</protein>
<dbReference type="PANTHER" id="PTHR40940:SF1">
    <property type="entry name" value="PROTEIN BATD"/>
    <property type="match status" value="1"/>
</dbReference>
<dbReference type="PANTHER" id="PTHR40940">
    <property type="entry name" value="PROTEIN BATD-RELATED"/>
    <property type="match status" value="1"/>
</dbReference>
<dbReference type="AlphaFoldDB" id="A0A238Y0L3"/>
<keyword evidence="4" id="KW-1185">Reference proteome</keyword>
<feature type="transmembrane region" description="Helical" evidence="1">
    <location>
        <begin position="311"/>
        <end position="336"/>
    </location>
</feature>
<reference evidence="3 4" key="1">
    <citation type="submission" date="2017-06" db="EMBL/GenBank/DDBJ databases">
        <authorList>
            <person name="Kim H.J."/>
            <person name="Triplett B.A."/>
        </authorList>
    </citation>
    <scope>NUCLEOTIDE SEQUENCE [LARGE SCALE GENOMIC DNA]</scope>
    <source>
        <strain evidence="3 4">DSM 29150</strain>
    </source>
</reference>
<dbReference type="RefSeq" id="WP_089382203.1">
    <property type="nucleotide sequence ID" value="NZ_FZNT01000007.1"/>
</dbReference>
<feature type="signal peptide" evidence="2">
    <location>
        <begin position="1"/>
        <end position="23"/>
    </location>
</feature>
<keyword evidence="1" id="KW-0812">Transmembrane</keyword>
<evidence type="ECO:0000256" key="1">
    <source>
        <dbReference type="SAM" id="Phobius"/>
    </source>
</evidence>
<dbReference type="EMBL" id="FZNT01000007">
    <property type="protein sequence ID" value="SNR64846.1"/>
    <property type="molecule type" value="Genomic_DNA"/>
</dbReference>
<gene>
    <name evidence="3" type="ORF">SAMN06265371_107220</name>
</gene>
<proteinExistence type="predicted"/>
<evidence type="ECO:0000313" key="3">
    <source>
        <dbReference type="EMBL" id="SNR64846.1"/>
    </source>
</evidence>
<organism evidence="3 4">
    <name type="scientific">Lutibacter agarilyticus</name>
    <dbReference type="NCBI Taxonomy" id="1109740"/>
    <lineage>
        <taxon>Bacteria</taxon>
        <taxon>Pseudomonadati</taxon>
        <taxon>Bacteroidota</taxon>
        <taxon>Flavobacteriia</taxon>
        <taxon>Flavobacteriales</taxon>
        <taxon>Flavobacteriaceae</taxon>
        <taxon>Lutibacter</taxon>
    </lineage>
</organism>
<sequence>MVRAKFKYYHFIILLFISYSSLAQSHLWSDVSIAKSSVYVGEPVQVTVSVYTSTWFTSGINPGNIKVNDAFTVYFRSLSTSKIIKGKTYAGVQLFFNVFPYDDTDIVFPELEFIVETPDVGGFKGVKRKVKTSSKVIKVKSIPVGFNKNDWLVTSNMTVAENWSSNKNEVKVGDVLERKITRNVANIVAELIPPIIWDSISTISLYPTRSTVKSNKTKTAISATRVDGVRYLFEKEGEVVVPEKILTWYNPRAKKLFKRTLKGFTIKVLPNPNLGMLESVRDSLQITMPIKGEGIVEDVPRKIVGLTVRQFIIALCCLLLICYLLFKIGGKILLFLKNRKIAYLNSEQYNFDQFIKSLKTGDSSVQINSFYKWISMLNLEEPTLNYFVSKFGSNELLQIIKESVNKQQGNNFPTAKAKDWLKLRTNYLTSKKKDFGGQSKDWVNP</sequence>
<accession>A0A238Y0L3</accession>
<evidence type="ECO:0000256" key="2">
    <source>
        <dbReference type="SAM" id="SignalP"/>
    </source>
</evidence>
<dbReference type="InterPro" id="IPR025738">
    <property type="entry name" value="BatD"/>
</dbReference>
<keyword evidence="1" id="KW-1133">Transmembrane helix</keyword>
<keyword evidence="1" id="KW-0472">Membrane</keyword>
<keyword evidence="2" id="KW-0732">Signal</keyword>
<feature type="chain" id="PRO_5013348569" evidence="2">
    <location>
        <begin position="24"/>
        <end position="445"/>
    </location>
</feature>